<dbReference type="PANTHER" id="PTHR15644:SF2">
    <property type="entry name" value="OSTEOPETROSIS-ASSOCIATED TRANSMEMBRANE PROTEIN 1"/>
    <property type="match status" value="1"/>
</dbReference>
<evidence type="ECO:0000313" key="2">
    <source>
        <dbReference type="RefSeq" id="XP_013785226.1"/>
    </source>
</evidence>
<dbReference type="InterPro" id="IPR019172">
    <property type="entry name" value="Osteopetrosis-assoc_TM_1"/>
</dbReference>
<sequence>MMYYKSEIIYMFMKLIIISTYVTTTLSSSAAIYAHGYTTVESLSSFGVKPNDTHSPVIPKFQNSEKDWTRKELLDMKVSRKTYQPPFKKKRVNVFQTDELKQDNPVSINLKNYLKSSQTENIQKRILFKSPSFDSYVHAPNFSVAEAANNNDGSEYRLPKPDNMCLNLLGDFANASSKFIMCSIINAKPVRVCSLCVKTFLHVKETYNRILKREEEGCKQKVLGEDRLMIVQTTYQNIVELWSNGCCDKCLDKDENGTMSHISEYTEKFFNLSMAVSECFKKYDIEIEKREANVCQNCKANYTEMNSFYESLKNKYGNSLCMDIVDLMNATRAQWSEIYKCHYFKVSESPIYGLTAMFCALPLLFYTISRIVTDVRSTTLLQTKRLSQLQSSLSTSIQED</sequence>
<evidence type="ECO:0000313" key="1">
    <source>
        <dbReference type="Proteomes" id="UP000694941"/>
    </source>
</evidence>
<name>A0ABM1TC64_LIMPO</name>
<organism evidence="1 3">
    <name type="scientific">Limulus polyphemus</name>
    <name type="common">Atlantic horseshoe crab</name>
    <dbReference type="NCBI Taxonomy" id="6850"/>
    <lineage>
        <taxon>Eukaryota</taxon>
        <taxon>Metazoa</taxon>
        <taxon>Ecdysozoa</taxon>
        <taxon>Arthropoda</taxon>
        <taxon>Chelicerata</taxon>
        <taxon>Merostomata</taxon>
        <taxon>Xiphosura</taxon>
        <taxon>Limulidae</taxon>
        <taxon>Limulus</taxon>
    </lineage>
</organism>
<dbReference type="RefSeq" id="XP_013785226.1">
    <property type="nucleotide sequence ID" value="XM_013929772.2"/>
</dbReference>
<gene>
    <name evidence="2 3" type="primary">LOC106469286</name>
</gene>
<reference evidence="2 3" key="1">
    <citation type="submission" date="2025-05" db="UniProtKB">
        <authorList>
            <consortium name="RefSeq"/>
        </authorList>
    </citation>
    <scope>IDENTIFICATION</scope>
    <source>
        <tissue evidence="2 3">Muscle</tissue>
    </source>
</reference>
<keyword evidence="1" id="KW-1185">Reference proteome</keyword>
<proteinExistence type="predicted"/>
<evidence type="ECO:0000313" key="3">
    <source>
        <dbReference type="RefSeq" id="XP_022253470.1"/>
    </source>
</evidence>
<dbReference type="RefSeq" id="XP_022253470.1">
    <property type="nucleotide sequence ID" value="XM_022397762.1"/>
</dbReference>
<dbReference type="GeneID" id="106469286"/>
<protein>
    <submittedName>
        <fullName evidence="2 3">Osteopetrosis-associated transmembrane protein 1-like</fullName>
    </submittedName>
</protein>
<dbReference type="PANTHER" id="PTHR15644">
    <property type="entry name" value="OSTEOPETROSIS ASSOCIATED TRANSMEMBRANE PROTEIN 1"/>
    <property type="match status" value="1"/>
</dbReference>
<dbReference type="Pfam" id="PF09777">
    <property type="entry name" value="OSTMP1"/>
    <property type="match status" value="1"/>
</dbReference>
<dbReference type="Proteomes" id="UP000694941">
    <property type="component" value="Unplaced"/>
</dbReference>
<accession>A0ABM1TC64</accession>